<dbReference type="InterPro" id="IPR006059">
    <property type="entry name" value="SBP"/>
</dbReference>
<accession>A0AAD0XJI3</accession>
<dbReference type="Proteomes" id="UP000269199">
    <property type="component" value="Chromosome"/>
</dbReference>
<dbReference type="Gene3D" id="3.40.190.10">
    <property type="entry name" value="Periplasmic binding protein-like II"/>
    <property type="match status" value="2"/>
</dbReference>
<dbReference type="EMBL" id="CP024996">
    <property type="protein sequence ID" value="AYR26603.1"/>
    <property type="molecule type" value="Genomic_DNA"/>
</dbReference>
<feature type="chain" id="PRO_5041981522" evidence="2">
    <location>
        <begin position="28"/>
        <end position="368"/>
    </location>
</feature>
<evidence type="ECO:0000313" key="4">
    <source>
        <dbReference type="Proteomes" id="UP000269199"/>
    </source>
</evidence>
<evidence type="ECO:0000313" key="3">
    <source>
        <dbReference type="EMBL" id="AYR26603.1"/>
    </source>
</evidence>
<dbReference type="AlphaFoldDB" id="A0AAD0XJI3"/>
<keyword evidence="1 2" id="KW-0732">Signal</keyword>
<reference evidence="3 4" key="1">
    <citation type="submission" date="2017-11" db="EMBL/GenBank/DDBJ databases">
        <title>Complete genome sequence of Herbaspirillum rubrisubalbicans DSM 11543.</title>
        <authorList>
            <person name="Chen M."/>
            <person name="An Q."/>
        </authorList>
    </citation>
    <scope>NUCLEOTIDE SEQUENCE [LARGE SCALE GENOMIC DNA]</scope>
    <source>
        <strain evidence="3 4">DSM 11543</strain>
    </source>
</reference>
<proteinExistence type="predicted"/>
<dbReference type="RefSeq" id="WP_061788527.1">
    <property type="nucleotide sequence ID" value="NZ_CP024996.1"/>
</dbReference>
<name>A0AAD0XJI3_9BURK</name>
<dbReference type="SUPFAM" id="SSF53850">
    <property type="entry name" value="Periplasmic binding protein-like II"/>
    <property type="match status" value="1"/>
</dbReference>
<protein>
    <submittedName>
        <fullName evidence="3">Iron ABC transporter substrate-binding protein</fullName>
    </submittedName>
</protein>
<organism evidence="3 4">
    <name type="scientific">Herbaspirillum rubrisubalbicans</name>
    <dbReference type="NCBI Taxonomy" id="80842"/>
    <lineage>
        <taxon>Bacteria</taxon>
        <taxon>Pseudomonadati</taxon>
        <taxon>Pseudomonadota</taxon>
        <taxon>Betaproteobacteria</taxon>
        <taxon>Burkholderiales</taxon>
        <taxon>Oxalobacteraceae</taxon>
        <taxon>Herbaspirillum</taxon>
    </lineage>
</organism>
<dbReference type="PANTHER" id="PTHR30006:SF25">
    <property type="entry name" value="PHOSPHOGLYCERATE TRANSPORT REGULATORY PROTEIN PGTC"/>
    <property type="match status" value="1"/>
</dbReference>
<evidence type="ECO:0000256" key="2">
    <source>
        <dbReference type="SAM" id="SignalP"/>
    </source>
</evidence>
<gene>
    <name evidence="3" type="ORF">RC54_23505</name>
</gene>
<dbReference type="GO" id="GO:0030288">
    <property type="term" value="C:outer membrane-bounded periplasmic space"/>
    <property type="evidence" value="ECO:0007669"/>
    <property type="project" value="TreeGrafter"/>
</dbReference>
<dbReference type="Pfam" id="PF01547">
    <property type="entry name" value="SBP_bac_1"/>
    <property type="match status" value="1"/>
</dbReference>
<feature type="signal peptide" evidence="2">
    <location>
        <begin position="1"/>
        <end position="27"/>
    </location>
</feature>
<sequence>MLHKRRLSIALGLALALPVTFSGVAHADTPAGYPADYAKVIEGAKKEGKVVIYSTTDSKAAEALIKDFSALYPTVKVEYNDMNSTEAYNRFISEAAAGGATADVMWSASMDLQVKLAAEGYAVAYKSPEAAALPAWANWKDTAYGTTFEPAAIVYNKRLVSEAEVPTSHAEFTKLLTSKQDKFKNKVTTYDIEKSGVGFSLMTYDLKYNPQFWDFARAMGGVAARVQSSTGTMLERISSGENLIGYNILGPYALVRAKKDPSIGVAFTKDYNLVLSRVIFINKAGKNLNAAKLWVDYILSKRGQTIIANDAQLFAIRADVTGTTTSAELTKQLGDSLKPMPVSTELLEYLDQKKRLDFLKQWKEATKK</sequence>
<evidence type="ECO:0000256" key="1">
    <source>
        <dbReference type="ARBA" id="ARBA00022729"/>
    </source>
</evidence>
<dbReference type="PANTHER" id="PTHR30006">
    <property type="entry name" value="THIAMINE-BINDING PERIPLASMIC PROTEIN-RELATED"/>
    <property type="match status" value="1"/>
</dbReference>